<organism evidence="2 3">
    <name type="scientific">Clostridium intestinale DSM 6191</name>
    <dbReference type="NCBI Taxonomy" id="1121320"/>
    <lineage>
        <taxon>Bacteria</taxon>
        <taxon>Bacillati</taxon>
        <taxon>Bacillota</taxon>
        <taxon>Clostridia</taxon>
        <taxon>Eubacteriales</taxon>
        <taxon>Clostridiaceae</taxon>
        <taxon>Clostridium</taxon>
    </lineage>
</organism>
<evidence type="ECO:0000256" key="1">
    <source>
        <dbReference type="SAM" id="Phobius"/>
    </source>
</evidence>
<proteinExistence type="predicted"/>
<dbReference type="EMBL" id="FQXU01000004">
    <property type="protein sequence ID" value="SHH83281.1"/>
    <property type="molecule type" value="Genomic_DNA"/>
</dbReference>
<keyword evidence="1" id="KW-0812">Transmembrane</keyword>
<dbReference type="AlphaFoldDB" id="A0A1M5W732"/>
<evidence type="ECO:0000313" key="3">
    <source>
        <dbReference type="Proteomes" id="UP000184241"/>
    </source>
</evidence>
<feature type="transmembrane region" description="Helical" evidence="1">
    <location>
        <begin position="53"/>
        <end position="73"/>
    </location>
</feature>
<feature type="transmembrane region" description="Helical" evidence="1">
    <location>
        <begin position="79"/>
        <end position="100"/>
    </location>
</feature>
<dbReference type="InterPro" id="IPR025962">
    <property type="entry name" value="SdpI/YhfL"/>
</dbReference>
<protein>
    <submittedName>
        <fullName evidence="2">SdpI/YhfL protein family protein</fullName>
    </submittedName>
</protein>
<dbReference type="Proteomes" id="UP000184241">
    <property type="component" value="Unassembled WGS sequence"/>
</dbReference>
<accession>A0A1M5W732</accession>
<keyword evidence="1" id="KW-1133">Transmembrane helix</keyword>
<dbReference type="Pfam" id="PF13630">
    <property type="entry name" value="SdpI"/>
    <property type="match status" value="1"/>
</dbReference>
<gene>
    <name evidence="2" type="ORF">SAMN02745941_00956</name>
</gene>
<sequence>MILIEIGLLFALLGGVFFKLFPPKNINSIYGWRSRLSMRNKDTWAEAQKYGSNAFIVGGIILALIGVIIQFTLPKLVESIKIILVILGTSAIILAGEVHLRKIFNKDGSKKL</sequence>
<keyword evidence="1" id="KW-0472">Membrane</keyword>
<reference evidence="2 3" key="1">
    <citation type="submission" date="2016-11" db="EMBL/GenBank/DDBJ databases">
        <authorList>
            <person name="Jaros S."/>
            <person name="Januszkiewicz K."/>
            <person name="Wedrychowicz H."/>
        </authorList>
    </citation>
    <scope>NUCLEOTIDE SEQUENCE [LARGE SCALE GENOMIC DNA]</scope>
    <source>
        <strain evidence="2 3">DSM 6191</strain>
    </source>
</reference>
<name>A0A1M5W732_9CLOT</name>
<evidence type="ECO:0000313" key="2">
    <source>
        <dbReference type="EMBL" id="SHH83281.1"/>
    </source>
</evidence>
<dbReference type="RefSeq" id="WP_083553406.1">
    <property type="nucleotide sequence ID" value="NZ_FQXU01000004.1"/>
</dbReference>
<feature type="transmembrane region" description="Helical" evidence="1">
    <location>
        <begin position="6"/>
        <end position="32"/>
    </location>
</feature>